<dbReference type="InterPro" id="IPR017945">
    <property type="entry name" value="DHBP_synth_RibB-like_a/b_dom"/>
</dbReference>
<comment type="catalytic activity">
    <reaction evidence="1">
        <text>an acyl phosphate + H2O = a carboxylate + phosphate + H(+)</text>
        <dbReference type="Rhea" id="RHEA:14965"/>
        <dbReference type="ChEBI" id="CHEBI:15377"/>
        <dbReference type="ChEBI" id="CHEBI:15378"/>
        <dbReference type="ChEBI" id="CHEBI:29067"/>
        <dbReference type="ChEBI" id="CHEBI:43474"/>
        <dbReference type="ChEBI" id="CHEBI:59918"/>
        <dbReference type="EC" id="3.6.1.7"/>
    </reaction>
</comment>
<evidence type="ECO:0000256" key="2">
    <source>
        <dbReference type="SAM" id="MobiDB-lite"/>
    </source>
</evidence>
<feature type="active site" evidence="1">
    <location>
        <position position="47"/>
    </location>
</feature>
<dbReference type="GO" id="GO:0016743">
    <property type="term" value="F:carboxyl- or carbamoyltransferase activity"/>
    <property type="evidence" value="ECO:0007669"/>
    <property type="project" value="TreeGrafter"/>
</dbReference>
<dbReference type="Gene3D" id="3.90.870.50">
    <property type="match status" value="1"/>
</dbReference>
<evidence type="ECO:0000259" key="3">
    <source>
        <dbReference type="PROSITE" id="PS51160"/>
    </source>
</evidence>
<keyword evidence="1" id="KW-0378">Hydrolase</keyword>
<feature type="region of interest" description="Disordered" evidence="2">
    <location>
        <begin position="308"/>
        <end position="347"/>
    </location>
</feature>
<keyword evidence="6" id="KW-1185">Reference proteome</keyword>
<name>A0A6J7ZP80_PLARU</name>
<dbReference type="PANTHER" id="PTHR42959">
    <property type="entry name" value="CARBAMOYLTRANSFERASE"/>
    <property type="match status" value="1"/>
</dbReference>
<dbReference type="Pfam" id="PF07503">
    <property type="entry name" value="zf-HYPF"/>
    <property type="match status" value="2"/>
</dbReference>
<dbReference type="AlphaFoldDB" id="A0A6J7ZP80"/>
<dbReference type="PROSITE" id="PS00150">
    <property type="entry name" value="ACYLPHOSPHATASE_1"/>
    <property type="match status" value="1"/>
</dbReference>
<evidence type="ECO:0000259" key="4">
    <source>
        <dbReference type="PROSITE" id="PS51163"/>
    </source>
</evidence>
<dbReference type="PANTHER" id="PTHR42959:SF1">
    <property type="entry name" value="CARBAMOYLTRANSFERASE HYPF"/>
    <property type="match status" value="1"/>
</dbReference>
<dbReference type="EMBL" id="LR812490">
    <property type="protein sequence ID" value="CAC5344408.1"/>
    <property type="molecule type" value="Genomic_DNA"/>
</dbReference>
<dbReference type="GO" id="GO:0051604">
    <property type="term" value="P:protein maturation"/>
    <property type="evidence" value="ECO:0007669"/>
    <property type="project" value="TreeGrafter"/>
</dbReference>
<dbReference type="InterPro" id="IPR001792">
    <property type="entry name" value="Acylphosphatase-like_dom"/>
</dbReference>
<feature type="active site" evidence="1">
    <location>
        <position position="29"/>
    </location>
</feature>
<organism evidence="5 6">
    <name type="scientific">Planktothrix rubescens CCAP 1459/22</name>
    <dbReference type="NCBI Taxonomy" id="329571"/>
    <lineage>
        <taxon>Bacteria</taxon>
        <taxon>Bacillati</taxon>
        <taxon>Cyanobacteriota</taxon>
        <taxon>Cyanophyceae</taxon>
        <taxon>Oscillatoriophycideae</taxon>
        <taxon>Oscillatoriales</taxon>
        <taxon>Microcoleaceae</taxon>
        <taxon>Planktothrix</taxon>
    </lineage>
</organism>
<dbReference type="RefSeq" id="WP_087882251.1">
    <property type="nucleotide sequence ID" value="NZ_LR812490.1"/>
</dbReference>
<dbReference type="Pfam" id="PF00708">
    <property type="entry name" value="Acylphosphatase"/>
    <property type="match status" value="1"/>
</dbReference>
<evidence type="ECO:0000256" key="1">
    <source>
        <dbReference type="PROSITE-ProRule" id="PRU00520"/>
    </source>
</evidence>
<keyword evidence="5" id="KW-0808">Transferase</keyword>
<dbReference type="InterPro" id="IPR011125">
    <property type="entry name" value="Znf_HypF"/>
</dbReference>
<dbReference type="GO" id="GO:0008270">
    <property type="term" value="F:zinc ion binding"/>
    <property type="evidence" value="ECO:0007669"/>
    <property type="project" value="InterPro"/>
</dbReference>
<dbReference type="EMBL" id="CZCZ02000014">
    <property type="protein sequence ID" value="CAC5344408.1"/>
    <property type="molecule type" value="Genomic_DNA"/>
</dbReference>
<protein>
    <recommendedName>
        <fullName evidence="1">acylphosphatase</fullName>
        <ecNumber evidence="1">3.6.1.7</ecNumber>
    </recommendedName>
</protein>
<dbReference type="PROSITE" id="PS51160">
    <property type="entry name" value="ACYLPHOSPHATASE_3"/>
    <property type="match status" value="1"/>
</dbReference>
<gene>
    <name evidence="5" type="ORF">PLAN_40823</name>
</gene>
<dbReference type="InterPro" id="IPR017968">
    <property type="entry name" value="Acylphosphatase_CS"/>
</dbReference>
<feature type="domain" description="Acylphosphatase-like" evidence="3">
    <location>
        <begin position="14"/>
        <end position="100"/>
    </location>
</feature>
<evidence type="ECO:0000313" key="5">
    <source>
        <dbReference type="EMBL" id="CAC5344408.1"/>
    </source>
</evidence>
<dbReference type="PROSITE" id="PS51163">
    <property type="entry name" value="YRDC"/>
    <property type="match status" value="1"/>
</dbReference>
<dbReference type="Proteomes" id="UP000196521">
    <property type="component" value="Chromosome"/>
</dbReference>
<proteinExistence type="predicted"/>
<reference evidence="5" key="1">
    <citation type="submission" date="2020-05" db="EMBL/GenBank/DDBJ databases">
        <authorList>
            <consortium name="Genoscope - CEA"/>
            <person name="William W."/>
        </authorList>
    </citation>
    <scope>NUCLEOTIDE SEQUENCE [LARGE SCALE GENOMIC DNA]</scope>
    <source>
        <strain evidence="5">PCC 7821</strain>
    </source>
</reference>
<accession>A0A6J7ZP80</accession>
<dbReference type="SUPFAM" id="SSF54975">
    <property type="entry name" value="Acylphosphatase/BLUF domain-like"/>
    <property type="match status" value="1"/>
</dbReference>
<feature type="domain" description="YrdC-like" evidence="4">
    <location>
        <begin position="213"/>
        <end position="347"/>
    </location>
</feature>
<dbReference type="SUPFAM" id="SSF55821">
    <property type="entry name" value="YrdC/RibB"/>
    <property type="match status" value="1"/>
</dbReference>
<dbReference type="EC" id="3.6.1.7" evidence="1"/>
<sequence>MSPDYFDLNSQQHRLQLTIQGTVQGVGFRPFIYRLAMELNLTGWVNNSVQGVLIEVEGFRQNLEQFQYRILKEKPPQSEIEILDAVWLPIVGYSQFEIHLSESTNHPQKIAIILPDLSTCSDCLQDIFDPENRRYQYPFTNCTNCGPRYSIIRDLPYDRNHTTMATFIMCSNCQNEYNHPLNRRFHAQPNACPVCGPQLELWDKNGKVIASLNQALKQAADIIRSGQILALKGLGGFHLIVDARNETAVENLRQRKRRPAKPLAVMYPNLEQVKQDCLVSELEEKLLSSPAAPIVLLRRIFNQLKSDPPHPPLLRGGEKKQTFPPITKGGVGGGNFPKKKPNISPSW</sequence>
<dbReference type="InterPro" id="IPR051060">
    <property type="entry name" value="Carbamoyltrans_HypF-like"/>
</dbReference>
<dbReference type="Pfam" id="PF01300">
    <property type="entry name" value="Sua5_yciO_yrdC"/>
    <property type="match status" value="1"/>
</dbReference>
<dbReference type="InterPro" id="IPR006070">
    <property type="entry name" value="Sua5-like_dom"/>
</dbReference>
<comment type="caution">
    <text evidence="5">The sequence shown here is derived from an EMBL/GenBank/DDBJ whole genome shotgun (WGS) entry which is preliminary data.</text>
</comment>
<dbReference type="Gene3D" id="3.30.110.120">
    <property type="match status" value="1"/>
</dbReference>
<dbReference type="InterPro" id="IPR036046">
    <property type="entry name" value="Acylphosphatase-like_dom_sf"/>
</dbReference>
<evidence type="ECO:0000313" key="6">
    <source>
        <dbReference type="Proteomes" id="UP000196521"/>
    </source>
</evidence>
<dbReference type="GO" id="GO:0003725">
    <property type="term" value="F:double-stranded RNA binding"/>
    <property type="evidence" value="ECO:0007669"/>
    <property type="project" value="InterPro"/>
</dbReference>
<dbReference type="GO" id="GO:0003998">
    <property type="term" value="F:acylphosphatase activity"/>
    <property type="evidence" value="ECO:0007669"/>
    <property type="project" value="UniProtKB-EC"/>
</dbReference>